<name>A0A6C2U050_PONDE</name>
<dbReference type="RefSeq" id="WP_136078420.1">
    <property type="nucleotide sequence ID" value="NZ_CAAHFG010000001.1"/>
</dbReference>
<reference evidence="2 3" key="1">
    <citation type="submission" date="2019-04" db="EMBL/GenBank/DDBJ databases">
        <authorList>
            <person name="Van Vliet M D."/>
        </authorList>
    </citation>
    <scope>NUCLEOTIDE SEQUENCE [LARGE SCALE GENOMIC DNA]</scope>
    <source>
        <strain evidence="2 3">F1</strain>
    </source>
</reference>
<dbReference type="PROSITE" id="PS00018">
    <property type="entry name" value="EF_HAND_1"/>
    <property type="match status" value="1"/>
</dbReference>
<feature type="chain" id="PRO_5025594027" evidence="1">
    <location>
        <begin position="21"/>
        <end position="273"/>
    </location>
</feature>
<dbReference type="InterPro" id="IPR018247">
    <property type="entry name" value="EF_Hand_1_Ca_BS"/>
</dbReference>
<organism evidence="2 3">
    <name type="scientific">Pontiella desulfatans</name>
    <dbReference type="NCBI Taxonomy" id="2750659"/>
    <lineage>
        <taxon>Bacteria</taxon>
        <taxon>Pseudomonadati</taxon>
        <taxon>Kiritimatiellota</taxon>
        <taxon>Kiritimatiellia</taxon>
        <taxon>Kiritimatiellales</taxon>
        <taxon>Pontiellaceae</taxon>
        <taxon>Pontiella</taxon>
    </lineage>
</organism>
<dbReference type="EMBL" id="CAAHFG010000001">
    <property type="protein sequence ID" value="VGO12786.1"/>
    <property type="molecule type" value="Genomic_DNA"/>
</dbReference>
<keyword evidence="3" id="KW-1185">Reference proteome</keyword>
<evidence type="ECO:0000313" key="2">
    <source>
        <dbReference type="EMBL" id="VGO12786.1"/>
    </source>
</evidence>
<evidence type="ECO:0000313" key="3">
    <source>
        <dbReference type="Proteomes" id="UP000366872"/>
    </source>
</evidence>
<accession>A0A6C2U050</accession>
<evidence type="ECO:0000256" key="1">
    <source>
        <dbReference type="SAM" id="SignalP"/>
    </source>
</evidence>
<gene>
    <name evidence="2" type="ORF">PDESU_01340</name>
</gene>
<feature type="signal peptide" evidence="1">
    <location>
        <begin position="1"/>
        <end position="20"/>
    </location>
</feature>
<protein>
    <submittedName>
        <fullName evidence="2">Uncharacterized protein</fullName>
    </submittedName>
</protein>
<keyword evidence="1" id="KW-0732">Signal</keyword>
<dbReference type="AlphaFoldDB" id="A0A6C2U050"/>
<dbReference type="Proteomes" id="UP000366872">
    <property type="component" value="Unassembled WGS sequence"/>
</dbReference>
<proteinExistence type="predicted"/>
<sequence length="273" mass="30416">MMMKFLGMLFVVYFSVNTFASHTTVKDAPLNYLFSNMTTNTVDLGGKYVQVYVVYGSDGIATGEACEFRFYDDAYALVPFESYLSTNKLSTTRISLRYKTNASAFNNWRANLCGRLEIEALSGSVSIASVEFTVVDLTDNMYQETILQPSTLIQTTTLGTPVSWLQNLGYTGDWDTADVADPDDDNFLNWQEYVADTLALDGADFLKINIREGNISFDSSTSCVYAVDCTHNMSEPNWIEYTNNVIGTGNQILLPSCGATNEAFFQLHVERIP</sequence>